<evidence type="ECO:0000313" key="2">
    <source>
        <dbReference type="EMBL" id="GJM62934.1"/>
    </source>
</evidence>
<keyword evidence="3" id="KW-1185">Reference proteome</keyword>
<evidence type="ECO:0000313" key="3">
    <source>
        <dbReference type="Proteomes" id="UP001310022"/>
    </source>
</evidence>
<proteinExistence type="predicted"/>
<organism evidence="2 3">
    <name type="scientific">Persicobacter diffluens</name>
    <dbReference type="NCBI Taxonomy" id="981"/>
    <lineage>
        <taxon>Bacteria</taxon>
        <taxon>Pseudomonadati</taxon>
        <taxon>Bacteroidota</taxon>
        <taxon>Cytophagia</taxon>
        <taxon>Cytophagales</taxon>
        <taxon>Persicobacteraceae</taxon>
        <taxon>Persicobacter</taxon>
    </lineage>
</organism>
<dbReference type="InterPro" id="IPR001539">
    <property type="entry name" value="Peptidase_U32"/>
</dbReference>
<name>A0AAN5AL67_9BACT</name>
<dbReference type="RefSeq" id="WP_338238157.1">
    <property type="nucleotide sequence ID" value="NZ_BQKE01000002.1"/>
</dbReference>
<dbReference type="Proteomes" id="UP001310022">
    <property type="component" value="Unassembled WGS sequence"/>
</dbReference>
<dbReference type="Pfam" id="PF12392">
    <property type="entry name" value="DUF3656"/>
    <property type="match status" value="1"/>
</dbReference>
<sequence>MGRKVELLAPAKNIEVGKAAIRHGADAVYIGADQFGARAAVGNSVADIEQLVKYAHQYHAQIFVTMNTILYDEELEAARQQAWRLYEAGVDALIIQDMGMLEMDLPPLPLHASTQTHNYELSKIQFLEQVGLQRVVLARELSLMQMEEIRKNTNVELEYFVAGALCVCLSGQCYMSNAIGKRSANRGACGQPCRLPYDLVDANGMRIAEQKHLLSLKDLNLSDHVEDLVLAGVDSLKIEGRLKDETYVKNVVGNFRKKLDAVLDKHGDLDPLSHGKVSTSFEPDPERTFNRGYSTYFFEGRKQESIINEATPKAMGKKMGKVSEIRKKRVKITSDLPFHNGDGLCFISEKGQLGGMKVEVVEGDGWLTLSNTHDLQVGMEIFRNHDQEFTKQLNGDKTQRKIGAELQVSFSNGAINLCLKDDYGYQVTARHAFEWEAAKNVQRAKANLEKSLKKSGDSIFDIQQVILPEEIPFLPNGQVNAWRRDLLEALTEARVQAHQRPVVEFSPNETPFPSKKLDHHGNVTNQLARQFYERHGVQNIEEGFEVRADKENLRLMTTRHCLQYQIGMCHIHENFTKAPEGVKFPLFLEQGENRFRLRFDCKNCVMKIEKA</sequence>
<protein>
    <submittedName>
        <fullName evidence="2">Peptidase U32</fullName>
    </submittedName>
</protein>
<dbReference type="Pfam" id="PF01136">
    <property type="entry name" value="Peptidase_U32"/>
    <property type="match status" value="1"/>
</dbReference>
<reference evidence="2 3" key="1">
    <citation type="submission" date="2021-12" db="EMBL/GenBank/DDBJ databases">
        <title>Genome sequencing of bacteria with rrn-lacking chromosome and rrn-plasmid.</title>
        <authorList>
            <person name="Anda M."/>
            <person name="Iwasaki W."/>
        </authorList>
    </citation>
    <scope>NUCLEOTIDE SEQUENCE [LARGE SCALE GENOMIC DNA]</scope>
    <source>
        <strain evidence="2 3">NBRC 15940</strain>
    </source>
</reference>
<dbReference type="InterPro" id="IPR051454">
    <property type="entry name" value="RNA/ubiquinone_mod_enzymes"/>
</dbReference>
<dbReference type="PANTHER" id="PTHR30217">
    <property type="entry name" value="PEPTIDASE U32 FAMILY"/>
    <property type="match status" value="1"/>
</dbReference>
<dbReference type="InterPro" id="IPR020988">
    <property type="entry name" value="Pept_U32_collagenase"/>
</dbReference>
<comment type="caution">
    <text evidence="2">The sequence shown here is derived from an EMBL/GenBank/DDBJ whole genome shotgun (WGS) entry which is preliminary data.</text>
</comment>
<dbReference type="PANTHER" id="PTHR30217:SF10">
    <property type="entry name" value="23S RRNA 5-HYDROXYCYTIDINE C2501 SYNTHASE"/>
    <property type="match status" value="1"/>
</dbReference>
<gene>
    <name evidence="2" type="ORF">PEDI_34860</name>
</gene>
<feature type="domain" description="Peptidase U32 collagenase" evidence="1">
    <location>
        <begin position="381"/>
        <end position="495"/>
    </location>
</feature>
<dbReference type="PROSITE" id="PS01276">
    <property type="entry name" value="PEPTIDASE_U32"/>
    <property type="match status" value="1"/>
</dbReference>
<evidence type="ECO:0000259" key="1">
    <source>
        <dbReference type="Pfam" id="PF12392"/>
    </source>
</evidence>
<accession>A0AAN5AL67</accession>
<dbReference type="EMBL" id="BQKE01000002">
    <property type="protein sequence ID" value="GJM62934.1"/>
    <property type="molecule type" value="Genomic_DNA"/>
</dbReference>
<dbReference type="AlphaFoldDB" id="A0AAN5AL67"/>